<dbReference type="InterPro" id="IPR002347">
    <property type="entry name" value="SDR_fam"/>
</dbReference>
<evidence type="ECO:0000256" key="1">
    <source>
        <dbReference type="ARBA" id="ARBA00006484"/>
    </source>
</evidence>
<sequence>MTDFQINDGDLTGFKGKVAIITGGSSGIGLATVELLVSLGALVVSADVQAPPNTGDFLFVKTDVRSWADLVKLFKAAKDKHGRIDYVFANAGIGPRANYLALEVDENGDPKAPNQDTLDINLNSVVNTATLAAHYIDKAEGGSIVLMGSSTGLHPVRAIDYSTAKSGVLGFGRGFARLMEVAGVPIRVNILAPSWTATQVLPDLKDLLAAVSEVCQPTSVVARAAAYLMATKSRHGEVIFVRDGKYKEIEKAVLRPAYDSIKGDTLSDDDVLAKVSALGG</sequence>
<comment type="similarity">
    <text evidence="1 3">Belongs to the short-chain dehydrogenases/reductases (SDR) family.</text>
</comment>
<dbReference type="CDD" id="cd05323">
    <property type="entry name" value="ADH_SDR_c_like"/>
    <property type="match status" value="1"/>
</dbReference>
<dbReference type="PANTHER" id="PTHR43180">
    <property type="entry name" value="3-OXOACYL-(ACYL-CARRIER-PROTEIN) REDUCTASE (AFU_ORTHOLOGUE AFUA_6G11210)"/>
    <property type="match status" value="1"/>
</dbReference>
<dbReference type="InterPro" id="IPR036291">
    <property type="entry name" value="NAD(P)-bd_dom_sf"/>
</dbReference>
<reference evidence="4" key="1">
    <citation type="journal article" date="2020" name="Stud. Mycol.">
        <title>101 Dothideomycetes genomes: a test case for predicting lifestyles and emergence of pathogens.</title>
        <authorList>
            <person name="Haridas S."/>
            <person name="Albert R."/>
            <person name="Binder M."/>
            <person name="Bloem J."/>
            <person name="Labutti K."/>
            <person name="Salamov A."/>
            <person name="Andreopoulos B."/>
            <person name="Baker S."/>
            <person name="Barry K."/>
            <person name="Bills G."/>
            <person name="Bluhm B."/>
            <person name="Cannon C."/>
            <person name="Castanera R."/>
            <person name="Culley D."/>
            <person name="Daum C."/>
            <person name="Ezra D."/>
            <person name="Gonzalez J."/>
            <person name="Henrissat B."/>
            <person name="Kuo A."/>
            <person name="Liang C."/>
            <person name="Lipzen A."/>
            <person name="Lutzoni F."/>
            <person name="Magnuson J."/>
            <person name="Mondo S."/>
            <person name="Nolan M."/>
            <person name="Ohm R."/>
            <person name="Pangilinan J."/>
            <person name="Park H.-J."/>
            <person name="Ramirez L."/>
            <person name="Alfaro M."/>
            <person name="Sun H."/>
            <person name="Tritt A."/>
            <person name="Yoshinaga Y."/>
            <person name="Zwiers L.-H."/>
            <person name="Turgeon B."/>
            <person name="Goodwin S."/>
            <person name="Spatafora J."/>
            <person name="Crous P."/>
            <person name="Grigoriev I."/>
        </authorList>
    </citation>
    <scope>NUCLEOTIDE SEQUENCE</scope>
    <source>
        <strain evidence="4">CBS 110217</strain>
    </source>
</reference>
<comment type="caution">
    <text evidence="4">The sequence shown here is derived from an EMBL/GenBank/DDBJ whole genome shotgun (WGS) entry which is preliminary data.</text>
</comment>
<keyword evidence="2" id="KW-0560">Oxidoreductase</keyword>
<protein>
    <submittedName>
        <fullName evidence="4">NAD(P)-binding protein</fullName>
    </submittedName>
</protein>
<dbReference type="GO" id="GO:0016491">
    <property type="term" value="F:oxidoreductase activity"/>
    <property type="evidence" value="ECO:0007669"/>
    <property type="project" value="UniProtKB-KW"/>
</dbReference>
<name>A0A9P4H6J7_9PLEO</name>
<dbReference type="Gene3D" id="3.40.50.720">
    <property type="entry name" value="NAD(P)-binding Rossmann-like Domain"/>
    <property type="match status" value="1"/>
</dbReference>
<evidence type="ECO:0000313" key="5">
    <source>
        <dbReference type="Proteomes" id="UP000799777"/>
    </source>
</evidence>
<dbReference type="SUPFAM" id="SSF51735">
    <property type="entry name" value="NAD(P)-binding Rossmann-fold domains"/>
    <property type="match status" value="1"/>
</dbReference>
<dbReference type="Proteomes" id="UP000799777">
    <property type="component" value="Unassembled WGS sequence"/>
</dbReference>
<proteinExistence type="inferred from homology"/>
<keyword evidence="5" id="KW-1185">Reference proteome</keyword>
<organism evidence="4 5">
    <name type="scientific">Setomelanomma holmii</name>
    <dbReference type="NCBI Taxonomy" id="210430"/>
    <lineage>
        <taxon>Eukaryota</taxon>
        <taxon>Fungi</taxon>
        <taxon>Dikarya</taxon>
        <taxon>Ascomycota</taxon>
        <taxon>Pezizomycotina</taxon>
        <taxon>Dothideomycetes</taxon>
        <taxon>Pleosporomycetidae</taxon>
        <taxon>Pleosporales</taxon>
        <taxon>Pleosporineae</taxon>
        <taxon>Phaeosphaeriaceae</taxon>
        <taxon>Setomelanomma</taxon>
    </lineage>
</organism>
<gene>
    <name evidence="4" type="ORF">EK21DRAFT_69609</name>
</gene>
<evidence type="ECO:0000256" key="3">
    <source>
        <dbReference type="RuleBase" id="RU000363"/>
    </source>
</evidence>
<dbReference type="EMBL" id="ML978212">
    <property type="protein sequence ID" value="KAF2028482.1"/>
    <property type="molecule type" value="Genomic_DNA"/>
</dbReference>
<dbReference type="PRINTS" id="PR00080">
    <property type="entry name" value="SDRFAMILY"/>
</dbReference>
<dbReference type="OrthoDB" id="37659at2759"/>
<dbReference type="Pfam" id="PF00106">
    <property type="entry name" value="adh_short"/>
    <property type="match status" value="1"/>
</dbReference>
<dbReference type="PANTHER" id="PTHR43180:SF10">
    <property type="entry name" value="NAD(P)-BINDING PROTEIN"/>
    <property type="match status" value="1"/>
</dbReference>
<evidence type="ECO:0000313" key="4">
    <source>
        <dbReference type="EMBL" id="KAF2028482.1"/>
    </source>
</evidence>
<dbReference type="PRINTS" id="PR00081">
    <property type="entry name" value="GDHRDH"/>
</dbReference>
<evidence type="ECO:0000256" key="2">
    <source>
        <dbReference type="ARBA" id="ARBA00023002"/>
    </source>
</evidence>
<accession>A0A9P4H6J7</accession>
<dbReference type="AlphaFoldDB" id="A0A9P4H6J7"/>